<dbReference type="EMBL" id="AKVJ01000022">
    <property type="protein sequence ID" value="EIW19087.1"/>
    <property type="molecule type" value="Genomic_DNA"/>
</dbReference>
<evidence type="ECO:0000259" key="8">
    <source>
        <dbReference type="Pfam" id="PF00590"/>
    </source>
</evidence>
<reference evidence="9 10" key="1">
    <citation type="journal article" date="2012" name="J. Bacteriol.">
        <title>Draft Genome Sequences for Two Metal-Reducing Pelosinus fermentans Strains Isolated from a Cr(VI)-Contaminated Site and for Type Strain R7.</title>
        <authorList>
            <person name="Brown S.D."/>
            <person name="Podar M."/>
            <person name="Klingeman D.M."/>
            <person name="Johnson C.M."/>
            <person name="Yang Z.K."/>
            <person name="Utturkar S.M."/>
            <person name="Land M.L."/>
            <person name="Mosher J.J."/>
            <person name="Hurt R.A.Jr."/>
            <person name="Phelps T.J."/>
            <person name="Palumbo A.V."/>
            <person name="Arkin A.P."/>
            <person name="Hazen T.C."/>
            <person name="Elias D.A."/>
        </authorList>
    </citation>
    <scope>NUCLEOTIDE SEQUENCE [LARGE SCALE GENOMIC DNA]</scope>
    <source>
        <strain evidence="9 10">B4</strain>
    </source>
</reference>
<dbReference type="InterPro" id="IPR035996">
    <property type="entry name" value="4pyrrol_Methylase_sf"/>
</dbReference>
<dbReference type="InterPro" id="IPR000878">
    <property type="entry name" value="4pyrrol_Mease"/>
</dbReference>
<dbReference type="InterPro" id="IPR014777">
    <property type="entry name" value="4pyrrole_Mease_sub1"/>
</dbReference>
<dbReference type="CDD" id="cd11645">
    <property type="entry name" value="Precorrin_2_C20_MT"/>
    <property type="match status" value="1"/>
</dbReference>
<protein>
    <submittedName>
        <fullName evidence="9">Precorrin-2 C20-methyltransferase</fullName>
    </submittedName>
</protein>
<dbReference type="InterPro" id="IPR012382">
    <property type="entry name" value="CobI/CbiL"/>
</dbReference>
<evidence type="ECO:0000256" key="5">
    <source>
        <dbReference type="ARBA" id="ARBA00022679"/>
    </source>
</evidence>
<dbReference type="InterPro" id="IPR006364">
    <property type="entry name" value="CobI/CbiL/CobIJ_dom"/>
</dbReference>
<evidence type="ECO:0000256" key="3">
    <source>
        <dbReference type="ARBA" id="ARBA00022573"/>
    </source>
</evidence>
<dbReference type="Proteomes" id="UP000004324">
    <property type="component" value="Unassembled WGS sequence"/>
</dbReference>
<name>I9B1Q9_9FIRM</name>
<evidence type="ECO:0000313" key="9">
    <source>
        <dbReference type="EMBL" id="EIW19087.1"/>
    </source>
</evidence>
<gene>
    <name evidence="9" type="ORF">FB4_0612</name>
</gene>
<comment type="similarity">
    <text evidence="2 7">Belongs to the precorrin methyltransferase family.</text>
</comment>
<sequence>MAFHANFLIFHQCWSRLLDNGKIKSANSRFTQLSLYVLVYVVPQFIVKEAIMAGIFYGVGVGPGDPELLTLKAVEVIRNADVVIAPKTEKKEGSTALSIAHPYLKADVEILRLVFPMVNDAATLANAWENNKNSILAELQAGKKVVFLTLGDPMFYSTYMYVYRLLKDSGYAIETIPGVPAFCAIGSQLGQPLAEGNDILSIIPATMSEEELDAILGVVDNVVLMKVYKNFGQVVAKLKQHGFGENAVMISRCGLPDEQISYNLEEVDAKSVNYLSTILAKKRKLG</sequence>
<dbReference type="PANTHER" id="PTHR43467">
    <property type="entry name" value="COBALT-PRECORRIN-2 C(20)-METHYLTRANSFERASE"/>
    <property type="match status" value="1"/>
</dbReference>
<dbReference type="Pfam" id="PF00590">
    <property type="entry name" value="TP_methylase"/>
    <property type="match status" value="1"/>
</dbReference>
<accession>I9B1Q9</accession>
<evidence type="ECO:0000256" key="4">
    <source>
        <dbReference type="ARBA" id="ARBA00022603"/>
    </source>
</evidence>
<evidence type="ECO:0000256" key="1">
    <source>
        <dbReference type="ARBA" id="ARBA00004953"/>
    </source>
</evidence>
<dbReference type="SUPFAM" id="SSF53790">
    <property type="entry name" value="Tetrapyrrole methylase"/>
    <property type="match status" value="1"/>
</dbReference>
<dbReference type="PANTHER" id="PTHR43467:SF2">
    <property type="entry name" value="COBALT-PRECORRIN-2 C(20)-METHYLTRANSFERASE"/>
    <property type="match status" value="1"/>
</dbReference>
<dbReference type="GO" id="GO:0032259">
    <property type="term" value="P:methylation"/>
    <property type="evidence" value="ECO:0007669"/>
    <property type="project" value="UniProtKB-KW"/>
</dbReference>
<keyword evidence="3" id="KW-0169">Cobalamin biosynthesis</keyword>
<evidence type="ECO:0000313" key="10">
    <source>
        <dbReference type="Proteomes" id="UP000004324"/>
    </source>
</evidence>
<dbReference type="UniPathway" id="UPA00148"/>
<dbReference type="PATRIC" id="fig|1149862.3.peg.2044"/>
<dbReference type="GO" id="GO:0009236">
    <property type="term" value="P:cobalamin biosynthetic process"/>
    <property type="evidence" value="ECO:0007669"/>
    <property type="project" value="UniProtKB-UniRule"/>
</dbReference>
<evidence type="ECO:0000256" key="7">
    <source>
        <dbReference type="PIRNR" id="PIRNR036427"/>
    </source>
</evidence>
<evidence type="ECO:0000256" key="2">
    <source>
        <dbReference type="ARBA" id="ARBA00005879"/>
    </source>
</evidence>
<keyword evidence="5 9" id="KW-0808">Transferase</keyword>
<keyword evidence="10" id="KW-1185">Reference proteome</keyword>
<organism evidence="9 10">
    <name type="scientific">Pelosinus fermentans B4</name>
    <dbReference type="NCBI Taxonomy" id="1149862"/>
    <lineage>
        <taxon>Bacteria</taxon>
        <taxon>Bacillati</taxon>
        <taxon>Bacillota</taxon>
        <taxon>Negativicutes</taxon>
        <taxon>Selenomonadales</taxon>
        <taxon>Sporomusaceae</taxon>
        <taxon>Pelosinus</taxon>
    </lineage>
</organism>
<dbReference type="NCBIfam" id="TIGR01467">
    <property type="entry name" value="cobI_cbiL"/>
    <property type="match status" value="1"/>
</dbReference>
<feature type="domain" description="Tetrapyrrole methylase" evidence="8">
    <location>
        <begin position="56"/>
        <end position="264"/>
    </location>
</feature>
<keyword evidence="6" id="KW-0949">S-adenosyl-L-methionine</keyword>
<comment type="pathway">
    <text evidence="1">Cofactor biosynthesis; adenosylcobalamin biosynthesis.</text>
</comment>
<dbReference type="Gene3D" id="3.40.1010.10">
    <property type="entry name" value="Cobalt-precorrin-4 Transmethylase, Domain 1"/>
    <property type="match status" value="1"/>
</dbReference>
<proteinExistence type="inferred from homology"/>
<dbReference type="GO" id="GO:0030788">
    <property type="term" value="F:precorrin-2 C20-methyltransferase activity"/>
    <property type="evidence" value="ECO:0007669"/>
    <property type="project" value="InterPro"/>
</dbReference>
<dbReference type="InterPro" id="IPR014776">
    <property type="entry name" value="4pyrrole_Mease_sub2"/>
</dbReference>
<keyword evidence="4 9" id="KW-0489">Methyltransferase</keyword>
<dbReference type="PIRSF" id="PIRSF036427">
    <property type="entry name" value="Precrrn-2_mtase"/>
    <property type="match status" value="1"/>
</dbReference>
<dbReference type="AlphaFoldDB" id="I9B1Q9"/>
<dbReference type="Gene3D" id="3.30.950.10">
    <property type="entry name" value="Methyltransferase, Cobalt-precorrin-4 Transmethylase, Domain 2"/>
    <property type="match status" value="1"/>
</dbReference>
<comment type="caution">
    <text evidence="9">The sequence shown here is derived from an EMBL/GenBank/DDBJ whole genome shotgun (WGS) entry which is preliminary data.</text>
</comment>
<evidence type="ECO:0000256" key="6">
    <source>
        <dbReference type="ARBA" id="ARBA00022691"/>
    </source>
</evidence>